<name>A0A0M3I8T2_ASCLU</name>
<sequence>MHYREMCTSAKDCKESSSSADVMSGEDGDSDSALTEVVRCRASTGGQCCELCRSINTCSYTYSTLSRASGGTHRSTGKEAVSPVDECKSVDNATNGEQISTEGTLLRCGIASEYRIRLSPAYADRRKILIERKQIDNHVVQFREEFPYECCILKDMCFLEEEWLKFMRGLNRRCLALNRKVTIERFVGWL</sequence>
<proteinExistence type="predicted"/>
<evidence type="ECO:0000313" key="1">
    <source>
        <dbReference type="Proteomes" id="UP000036681"/>
    </source>
</evidence>
<dbReference type="AlphaFoldDB" id="A0A0M3I8T2"/>
<organism evidence="1 2">
    <name type="scientific">Ascaris lumbricoides</name>
    <name type="common">Giant roundworm</name>
    <dbReference type="NCBI Taxonomy" id="6252"/>
    <lineage>
        <taxon>Eukaryota</taxon>
        <taxon>Metazoa</taxon>
        <taxon>Ecdysozoa</taxon>
        <taxon>Nematoda</taxon>
        <taxon>Chromadorea</taxon>
        <taxon>Rhabditida</taxon>
        <taxon>Spirurina</taxon>
        <taxon>Ascaridomorpha</taxon>
        <taxon>Ascaridoidea</taxon>
        <taxon>Ascarididae</taxon>
        <taxon>Ascaris</taxon>
    </lineage>
</organism>
<protein>
    <submittedName>
        <fullName evidence="2">Apple domain-containing protein</fullName>
    </submittedName>
</protein>
<reference evidence="2" key="1">
    <citation type="submission" date="2017-02" db="UniProtKB">
        <authorList>
            <consortium name="WormBaseParasite"/>
        </authorList>
    </citation>
    <scope>IDENTIFICATION</scope>
</reference>
<accession>A0A0M3I8T2</accession>
<keyword evidence="1" id="KW-1185">Reference proteome</keyword>
<evidence type="ECO:0000313" key="2">
    <source>
        <dbReference type="WBParaSite" id="ALUE_0001378801-mRNA-1"/>
    </source>
</evidence>
<dbReference type="Proteomes" id="UP000036681">
    <property type="component" value="Unplaced"/>
</dbReference>
<dbReference type="WBParaSite" id="ALUE_0001378801-mRNA-1">
    <property type="protein sequence ID" value="ALUE_0001378801-mRNA-1"/>
    <property type="gene ID" value="ALUE_0001378801"/>
</dbReference>